<feature type="compositionally biased region" description="Basic and acidic residues" evidence="1">
    <location>
        <begin position="103"/>
        <end position="115"/>
    </location>
</feature>
<dbReference type="Pfam" id="PF11167">
    <property type="entry name" value="DUF2953"/>
    <property type="match status" value="1"/>
</dbReference>
<evidence type="ECO:0000313" key="2">
    <source>
        <dbReference type="EMBL" id="HIX52073.1"/>
    </source>
</evidence>
<evidence type="ECO:0000313" key="3">
    <source>
        <dbReference type="Proteomes" id="UP000886780"/>
    </source>
</evidence>
<evidence type="ECO:0000256" key="1">
    <source>
        <dbReference type="SAM" id="MobiDB-lite"/>
    </source>
</evidence>
<comment type="caution">
    <text evidence="2">The sequence shown here is derived from an EMBL/GenBank/DDBJ whole genome shotgun (WGS) entry which is preliminary data.</text>
</comment>
<proteinExistence type="predicted"/>
<name>A0A9D2AW34_9FIRM</name>
<sequence length="292" mass="33213">MIQLLLLILKIAGILLLAAAGLALTAILLVLFVPVRYRAEGSRYGAWCARGRVSWLFSALQLEASFENGEAEAALKILGRTVGGESEDGEDLAEDLKDLETAELERPASREERTSKPPKKPREKTGERIRTPEPPVHTASLRREEGKPVKAGGMLSRVRGRLRRIREGIRRLAARKDQVMAFLRDEANRRTFQLVKRQALRILRHIRPSRLEGRLRFGFDDPYRTGQALQAAALLMPLYRDRVQIIPVFEEEVLEGELKMRGRIRLAVLLAAGVRLWRDKNFRKLVGRLMDR</sequence>
<reference evidence="2" key="1">
    <citation type="journal article" date="2021" name="PeerJ">
        <title>Extensive microbial diversity within the chicken gut microbiome revealed by metagenomics and culture.</title>
        <authorList>
            <person name="Gilroy R."/>
            <person name="Ravi A."/>
            <person name="Getino M."/>
            <person name="Pursley I."/>
            <person name="Horton D.L."/>
            <person name="Alikhan N.F."/>
            <person name="Baker D."/>
            <person name="Gharbi K."/>
            <person name="Hall N."/>
            <person name="Watson M."/>
            <person name="Adriaenssens E.M."/>
            <person name="Foster-Nyarko E."/>
            <person name="Jarju S."/>
            <person name="Secka A."/>
            <person name="Antonio M."/>
            <person name="Oren A."/>
            <person name="Chaudhuri R.R."/>
            <person name="La Ragione R."/>
            <person name="Hildebrand F."/>
            <person name="Pallen M.J."/>
        </authorList>
    </citation>
    <scope>NUCLEOTIDE SEQUENCE</scope>
    <source>
        <strain evidence="2">ChiGjej4B4-12881</strain>
    </source>
</reference>
<dbReference type="EMBL" id="DXEU01000080">
    <property type="protein sequence ID" value="HIX52073.1"/>
    <property type="molecule type" value="Genomic_DNA"/>
</dbReference>
<organism evidence="2 3">
    <name type="scientific">Candidatus Lachnoclostridium stercoripullorum</name>
    <dbReference type="NCBI Taxonomy" id="2838635"/>
    <lineage>
        <taxon>Bacteria</taxon>
        <taxon>Bacillati</taxon>
        <taxon>Bacillota</taxon>
        <taxon>Clostridia</taxon>
        <taxon>Lachnospirales</taxon>
        <taxon>Lachnospiraceae</taxon>
    </lineage>
</organism>
<accession>A0A9D2AW34</accession>
<reference evidence="2" key="2">
    <citation type="submission" date="2021-04" db="EMBL/GenBank/DDBJ databases">
        <authorList>
            <person name="Gilroy R."/>
        </authorList>
    </citation>
    <scope>NUCLEOTIDE SEQUENCE</scope>
    <source>
        <strain evidence="2">ChiGjej4B4-12881</strain>
    </source>
</reference>
<dbReference type="InterPro" id="IPR021338">
    <property type="entry name" value="DUF2953"/>
</dbReference>
<dbReference type="AlphaFoldDB" id="A0A9D2AW34"/>
<gene>
    <name evidence="2" type="ORF">IAA28_04640</name>
</gene>
<dbReference type="Proteomes" id="UP000886780">
    <property type="component" value="Unassembled WGS sequence"/>
</dbReference>
<feature type="region of interest" description="Disordered" evidence="1">
    <location>
        <begin position="103"/>
        <end position="146"/>
    </location>
</feature>
<protein>
    <submittedName>
        <fullName evidence="2">DUF2953 domain-containing protein</fullName>
    </submittedName>
</protein>